<dbReference type="InterPro" id="IPR028098">
    <property type="entry name" value="Glyco_trans_4-like_N"/>
</dbReference>
<reference evidence="4" key="1">
    <citation type="submission" date="2011-06" db="EMBL/GenBank/DDBJ databases">
        <authorList>
            <consortium name="US DOE Joint Genome Institute (JGI-PGF)"/>
            <person name="Lucas S."/>
            <person name="Han J."/>
            <person name="Lapidus A."/>
            <person name="Cheng J.-F."/>
            <person name="Goodwin L."/>
            <person name="Pitluck S."/>
            <person name="Peters L."/>
            <person name="Land M.L."/>
            <person name="Hauser L."/>
            <person name="Vogl K."/>
            <person name="Liu Z."/>
            <person name="Overmann J."/>
            <person name="Frigaard N.-U."/>
            <person name="Bryant D.A."/>
            <person name="Woyke T.J."/>
        </authorList>
    </citation>
    <scope>NUCLEOTIDE SEQUENCE [LARGE SCALE GENOMIC DNA]</scope>
    <source>
        <strain evidence="4">970</strain>
    </source>
</reference>
<keyword evidence="4" id="KW-1185">Reference proteome</keyword>
<organism evidence="3 4">
    <name type="scientific">Thiorhodovibrio frisius</name>
    <dbReference type="NCBI Taxonomy" id="631362"/>
    <lineage>
        <taxon>Bacteria</taxon>
        <taxon>Pseudomonadati</taxon>
        <taxon>Pseudomonadota</taxon>
        <taxon>Gammaproteobacteria</taxon>
        <taxon>Chromatiales</taxon>
        <taxon>Chromatiaceae</taxon>
        <taxon>Thiorhodovibrio</taxon>
    </lineage>
</organism>
<proteinExistence type="predicted"/>
<keyword evidence="3" id="KW-0808">Transferase</keyword>
<dbReference type="GO" id="GO:1901135">
    <property type="term" value="P:carbohydrate derivative metabolic process"/>
    <property type="evidence" value="ECO:0007669"/>
    <property type="project" value="UniProtKB-ARBA"/>
</dbReference>
<dbReference type="EMBL" id="JH603169">
    <property type="protein sequence ID" value="EIC22554.1"/>
    <property type="molecule type" value="Genomic_DNA"/>
</dbReference>
<dbReference type="PANTHER" id="PTHR12526">
    <property type="entry name" value="GLYCOSYLTRANSFERASE"/>
    <property type="match status" value="1"/>
</dbReference>
<sequence>MARVVFFVSSMHGGGAERVAALLCNQWASHGHDILLVPTFSGRGECLYPLDYRVRLEFLADRVGTTRRNAGNNIRRLLAMRSMIREFRADAVLSFLTDVNLAVLLATRALGLPVVISERIFPPMMPTGSFSKVMRRLAYPWASHVVMQTQRGADWLAKSVPGSRAVVIANPCVFPIPDAKPAISPDTLVEPDRCLLLAVGRLALQKDFPMLIGAFATLAPDFPTWDMFILGEGSERPRLEAQIEQAGLGGRVHLPGRVGNLGRWYERAQLFALTSRFEGFPNVLLEAMAHGLPVVSLDCQAGPADLIHDGVNGFLVHPSNALLGLISRLRELMEDPPLRHRLGLRAREVRERFALAKIARQWEALFAPERAGHRSGNHSRDND</sequence>
<gene>
    <name evidence="3" type="ORF">Thi970DRAFT_02825</name>
</gene>
<feature type="domain" description="Glycosyltransferase subfamily 4-like N-terminal" evidence="2">
    <location>
        <begin position="14"/>
        <end position="171"/>
    </location>
</feature>
<dbReference type="InterPro" id="IPR001296">
    <property type="entry name" value="Glyco_trans_1"/>
</dbReference>
<dbReference type="Gene3D" id="3.40.50.2000">
    <property type="entry name" value="Glycogen Phosphorylase B"/>
    <property type="match status" value="2"/>
</dbReference>
<dbReference type="AlphaFoldDB" id="H8Z1S6"/>
<evidence type="ECO:0000313" key="3">
    <source>
        <dbReference type="EMBL" id="EIC22554.1"/>
    </source>
</evidence>
<dbReference type="HOGENOM" id="CLU_009583_0_0_6"/>
<dbReference type="SUPFAM" id="SSF53756">
    <property type="entry name" value="UDP-Glycosyltransferase/glycogen phosphorylase"/>
    <property type="match status" value="1"/>
</dbReference>
<name>H8Z1S6_9GAMM</name>
<dbReference type="STRING" id="631362.Thi970DRAFT_02825"/>
<dbReference type="CDD" id="cd03820">
    <property type="entry name" value="GT4_AmsD-like"/>
    <property type="match status" value="1"/>
</dbReference>
<dbReference type="GO" id="GO:0016757">
    <property type="term" value="F:glycosyltransferase activity"/>
    <property type="evidence" value="ECO:0007669"/>
    <property type="project" value="InterPro"/>
</dbReference>
<dbReference type="OrthoDB" id="4611853at2"/>
<reference evidence="3 4" key="2">
    <citation type="submission" date="2011-11" db="EMBL/GenBank/DDBJ databases">
        <authorList>
            <consortium name="US DOE Joint Genome Institute"/>
            <person name="Lucas S."/>
            <person name="Han J."/>
            <person name="Lapidus A."/>
            <person name="Cheng J.-F."/>
            <person name="Goodwin L."/>
            <person name="Pitluck S."/>
            <person name="Peters L."/>
            <person name="Ovchinnikova G."/>
            <person name="Zhang X."/>
            <person name="Detter J.C."/>
            <person name="Han C."/>
            <person name="Tapia R."/>
            <person name="Land M."/>
            <person name="Hauser L."/>
            <person name="Kyrpides N."/>
            <person name="Ivanova N."/>
            <person name="Pagani I."/>
            <person name="Vogl K."/>
            <person name="Liu Z."/>
            <person name="Overmann J."/>
            <person name="Frigaard N.-U."/>
            <person name="Bryant D."/>
            <person name="Woyke T."/>
        </authorList>
    </citation>
    <scope>NUCLEOTIDE SEQUENCE [LARGE SCALE GENOMIC DNA]</scope>
    <source>
        <strain evidence="3 4">970</strain>
    </source>
</reference>
<evidence type="ECO:0000259" key="1">
    <source>
        <dbReference type="Pfam" id="PF00534"/>
    </source>
</evidence>
<dbReference type="eggNOG" id="COG0438">
    <property type="taxonomic scope" value="Bacteria"/>
</dbReference>
<evidence type="ECO:0000259" key="2">
    <source>
        <dbReference type="Pfam" id="PF13439"/>
    </source>
</evidence>
<protein>
    <submittedName>
        <fullName evidence="3">Glycosyltransferase</fullName>
    </submittedName>
</protein>
<dbReference type="Proteomes" id="UP000002964">
    <property type="component" value="Unassembled WGS sequence"/>
</dbReference>
<dbReference type="Pfam" id="PF00534">
    <property type="entry name" value="Glycos_transf_1"/>
    <property type="match status" value="1"/>
</dbReference>
<evidence type="ECO:0000313" key="4">
    <source>
        <dbReference type="Proteomes" id="UP000002964"/>
    </source>
</evidence>
<dbReference type="Pfam" id="PF13439">
    <property type="entry name" value="Glyco_transf_4"/>
    <property type="match status" value="1"/>
</dbReference>
<feature type="domain" description="Glycosyl transferase family 1" evidence="1">
    <location>
        <begin position="185"/>
        <end position="348"/>
    </location>
</feature>
<accession>H8Z1S6</accession>